<comment type="caution">
    <text evidence="1">The sequence shown here is derived from an EMBL/GenBank/DDBJ whole genome shotgun (WGS) entry which is preliminary data.</text>
</comment>
<accession>A0A369IY60</accession>
<evidence type="ECO:0000313" key="1">
    <source>
        <dbReference type="EMBL" id="RDB14709.1"/>
    </source>
</evidence>
<sequence length="71" mass="7957">MAHIAVPVNVLSNLLPPFSKTNGQDNIKKGCAVFNAEDSAKRILLGSWSPQTNFHFTRAKQIERNIQCPHR</sequence>
<dbReference type="Proteomes" id="UP000076154">
    <property type="component" value="Unassembled WGS sequence"/>
</dbReference>
<organism evidence="1 2">
    <name type="scientific">Hypsizygus marmoreus</name>
    <name type="common">White beech mushroom</name>
    <name type="synonym">Agaricus marmoreus</name>
    <dbReference type="NCBI Taxonomy" id="39966"/>
    <lineage>
        <taxon>Eukaryota</taxon>
        <taxon>Fungi</taxon>
        <taxon>Dikarya</taxon>
        <taxon>Basidiomycota</taxon>
        <taxon>Agaricomycotina</taxon>
        <taxon>Agaricomycetes</taxon>
        <taxon>Agaricomycetidae</taxon>
        <taxon>Agaricales</taxon>
        <taxon>Tricholomatineae</taxon>
        <taxon>Lyophyllaceae</taxon>
        <taxon>Hypsizygus</taxon>
    </lineage>
</organism>
<reference evidence="1" key="1">
    <citation type="submission" date="2018-04" db="EMBL/GenBank/DDBJ databases">
        <title>Whole genome sequencing of Hypsizygus marmoreus.</title>
        <authorList>
            <person name="Choi I.-G."/>
            <person name="Min B."/>
            <person name="Kim J.-G."/>
            <person name="Kim S."/>
            <person name="Oh Y.-L."/>
            <person name="Kong W.-S."/>
            <person name="Park H."/>
            <person name="Jeong J."/>
            <person name="Song E.-S."/>
        </authorList>
    </citation>
    <scope>NUCLEOTIDE SEQUENCE [LARGE SCALE GENOMIC DNA]</scope>
    <source>
        <strain evidence="1">51987-8</strain>
    </source>
</reference>
<dbReference type="AlphaFoldDB" id="A0A369IY60"/>
<dbReference type="InParanoid" id="A0A369IY60"/>
<dbReference type="EMBL" id="LUEZ02000096">
    <property type="protein sequence ID" value="RDB14709.1"/>
    <property type="molecule type" value="Genomic_DNA"/>
</dbReference>
<protein>
    <submittedName>
        <fullName evidence="1">Uncharacterized protein</fullName>
    </submittedName>
</protein>
<gene>
    <name evidence="1" type="ORF">Hypma_016386</name>
</gene>
<proteinExistence type="predicted"/>
<evidence type="ECO:0000313" key="2">
    <source>
        <dbReference type="Proteomes" id="UP000076154"/>
    </source>
</evidence>
<keyword evidence="2" id="KW-1185">Reference proteome</keyword>
<name>A0A369IY60_HYPMA</name>